<evidence type="ECO:0000256" key="1">
    <source>
        <dbReference type="SAM" id="MobiDB-lite"/>
    </source>
</evidence>
<reference evidence="3" key="1">
    <citation type="submission" date="2015-11" db="EMBL/GenBank/DDBJ databases">
        <authorList>
            <person name="Varghese N."/>
        </authorList>
    </citation>
    <scope>NUCLEOTIDE SEQUENCE [LARGE SCALE GENOMIC DNA]</scope>
    <source>
        <strain evidence="3">DSM 45899</strain>
    </source>
</reference>
<organism evidence="2 3">
    <name type="scientific">Parafrankia irregularis</name>
    <dbReference type="NCBI Taxonomy" id="795642"/>
    <lineage>
        <taxon>Bacteria</taxon>
        <taxon>Bacillati</taxon>
        <taxon>Actinomycetota</taxon>
        <taxon>Actinomycetes</taxon>
        <taxon>Frankiales</taxon>
        <taxon>Frankiaceae</taxon>
        <taxon>Parafrankia</taxon>
    </lineage>
</organism>
<protein>
    <submittedName>
        <fullName evidence="2">Uncharacterized protein</fullName>
    </submittedName>
</protein>
<feature type="region of interest" description="Disordered" evidence="1">
    <location>
        <begin position="1"/>
        <end position="37"/>
    </location>
</feature>
<evidence type="ECO:0000313" key="2">
    <source>
        <dbReference type="EMBL" id="CUU60926.1"/>
    </source>
</evidence>
<dbReference type="AlphaFoldDB" id="A0A0S4R0R7"/>
<evidence type="ECO:0000313" key="3">
    <source>
        <dbReference type="Proteomes" id="UP000198802"/>
    </source>
</evidence>
<gene>
    <name evidence="2" type="ORF">Ga0074812_15026</name>
</gene>
<name>A0A0S4R0R7_9ACTN</name>
<keyword evidence="3" id="KW-1185">Reference proteome</keyword>
<feature type="compositionally biased region" description="Basic and acidic residues" evidence="1">
    <location>
        <begin position="13"/>
        <end position="27"/>
    </location>
</feature>
<dbReference type="EMBL" id="FAOZ01000050">
    <property type="protein sequence ID" value="CUU60926.1"/>
    <property type="molecule type" value="Genomic_DNA"/>
</dbReference>
<proteinExistence type="predicted"/>
<sequence length="229" mass="24383">MCADEESAAGLGWRERPGRGVRRDAGQREMTSAAGRGLRWPDNYGATHVTAGVVTKVVEVSGDAPVFADVSSDGPVVLWVVEHGLEIKAKPSSVLEGHHFRATLPPGWRESASWTWGPNDLAIADVLIHSGGGDDLERCLTLLRTFPGCGLVASGGVGQCLVLGPCAQPLLVEVDLPAAVVASAVMGWTMSWLWWFRRSRPLSGLLARSVSIDYAGRRHPATITLAPSL</sequence>
<accession>A0A0S4R0R7</accession>
<dbReference type="Proteomes" id="UP000198802">
    <property type="component" value="Unassembled WGS sequence"/>
</dbReference>